<feature type="domain" description="TonB-dependent receptor plug" evidence="1">
    <location>
        <begin position="140"/>
        <end position="219"/>
    </location>
</feature>
<dbReference type="HOGENOM" id="CLU_353690_0_0_10"/>
<sequence length="794" mass="90510">MIGKYLKTSILFVFFLMVTQVAIGQSFTLQGKVSDKDGNPIELASVMVVSQGKLAMTNLKGEFHILLHSEDSVKVRFSMIGYKSKERVLRRPQGKQTLLIQLADDNELQEVIVEGKTKQHGTTEELDVDKVKQGPSASGNAVEEMVQTQAGVSTHSELSSQYNVRGGTFDENSVYINNIEVYRPFLVRSGQQEGLSIINPDMVQSVGFSTGGFEAKYGDKMSSALDITYKRPKRTEASLTASLLGASANLGIASKKFTWTNGVRYKTNRYLLGSLQTKGEYKPSFLDYQTYLSWQPSKRWQIDFIGNISDNHYNFQPEDRETNFGTLQNVKKFRVYFDGQEKDLFRTYFGSLSITRHLSPRTDVSLLASAFSTKEQERYDIQGQYWLTQTETSENLGVGTYMQHSRDYLKANVKSLKLMLQHRMGKHKIDGGLTYKIEQVRENSTEYEYRDSAGYNVPHTGRDLRMIYALRAKNELNAKRTEAYLQDTWNFQTRDSVPTLFTLNYGVRFAHWSFNGESIVSPRASLTITPGWNRNLSFRIAGGLYYQAPFYKELRDTSMINGVTYATLNERIRSQRSIHALASMSYRFEMMGRPFKFTAEAYYKALSRLVPYSVDNVKVTYYGDQQATGHATGLDLKLFGEFVPGTDSWLTLSVMNTRMRLNGKSIPLPTDQRYALNLYFTDYFPGTTRWRMSLKLAYADGLPFAAPHQELENNSFRAPAYKRADIGMSYRLIGSDNRRNSVFKNVWLGLDCLNLFGINNVNSYYWVTDISGQQYAVPNYLTGRQINGRVTVEF</sequence>
<accession>C9MSF5</accession>
<dbReference type="AlphaFoldDB" id="C9MSF5"/>
<dbReference type="Gene3D" id="2.60.40.1120">
    <property type="entry name" value="Carboxypeptidase-like, regulatory domain"/>
    <property type="match status" value="1"/>
</dbReference>
<dbReference type="OrthoDB" id="1108759at2"/>
<evidence type="ECO:0000259" key="1">
    <source>
        <dbReference type="Pfam" id="PF07715"/>
    </source>
</evidence>
<proteinExistence type="predicted"/>
<dbReference type="eggNOG" id="COG4771">
    <property type="taxonomic scope" value="Bacteria"/>
</dbReference>
<comment type="caution">
    <text evidence="2">The sequence shown here is derived from an EMBL/GenBank/DDBJ whole genome shotgun (WGS) entry which is preliminary data.</text>
</comment>
<dbReference type="SUPFAM" id="SSF56935">
    <property type="entry name" value="Porins"/>
    <property type="match status" value="1"/>
</dbReference>
<dbReference type="InterPro" id="IPR012910">
    <property type="entry name" value="Plug_dom"/>
</dbReference>
<protein>
    <submittedName>
        <fullName evidence="2">TonB-dependent receptor</fullName>
    </submittedName>
</protein>
<organism evidence="2 3">
    <name type="scientific">Prevotella veroralis F0319</name>
    <dbReference type="NCBI Taxonomy" id="649761"/>
    <lineage>
        <taxon>Bacteria</taxon>
        <taxon>Pseudomonadati</taxon>
        <taxon>Bacteroidota</taxon>
        <taxon>Bacteroidia</taxon>
        <taxon>Bacteroidales</taxon>
        <taxon>Prevotellaceae</taxon>
        <taxon>Prevotella</taxon>
    </lineage>
</organism>
<reference evidence="2 3" key="1">
    <citation type="submission" date="2009-09" db="EMBL/GenBank/DDBJ databases">
        <authorList>
            <person name="Weinstock G."/>
            <person name="Sodergren E."/>
            <person name="Clifton S."/>
            <person name="Fulton L."/>
            <person name="Fulton B."/>
            <person name="Courtney L."/>
            <person name="Fronick C."/>
            <person name="Harrison M."/>
            <person name="Strong C."/>
            <person name="Farmer C."/>
            <person name="Delahaunty K."/>
            <person name="Markovic C."/>
            <person name="Hall O."/>
            <person name="Minx P."/>
            <person name="Tomlinson C."/>
            <person name="Mitreva M."/>
            <person name="Nelson J."/>
            <person name="Hou S."/>
            <person name="Wollam A."/>
            <person name="Pepin K.H."/>
            <person name="Johnson M."/>
            <person name="Bhonagiri V."/>
            <person name="Nash W.E."/>
            <person name="Warren W."/>
            <person name="Chinwalla A."/>
            <person name="Mardis E.R."/>
            <person name="Wilson R.K."/>
        </authorList>
    </citation>
    <scope>NUCLEOTIDE SEQUENCE [LARGE SCALE GENOMIC DNA]</scope>
    <source>
        <strain evidence="2 3">F0319</strain>
    </source>
</reference>
<dbReference type="InterPro" id="IPR008969">
    <property type="entry name" value="CarboxyPept-like_regulatory"/>
</dbReference>
<dbReference type="Pfam" id="PF07715">
    <property type="entry name" value="Plug"/>
    <property type="match status" value="1"/>
</dbReference>
<dbReference type="EMBL" id="ACVA01000063">
    <property type="protein sequence ID" value="EEX17610.1"/>
    <property type="molecule type" value="Genomic_DNA"/>
</dbReference>
<keyword evidence="2" id="KW-0675">Receptor</keyword>
<gene>
    <name evidence="2" type="ORF">HMPREF0973_02574</name>
</gene>
<dbReference type="Gene3D" id="2.170.130.10">
    <property type="entry name" value="TonB-dependent receptor, plug domain"/>
    <property type="match status" value="1"/>
</dbReference>
<evidence type="ECO:0000313" key="3">
    <source>
        <dbReference type="Proteomes" id="UP000003327"/>
    </source>
</evidence>
<name>C9MSF5_9BACT</name>
<dbReference type="STRING" id="649761.HMPREF0973_02574"/>
<dbReference type="Proteomes" id="UP000003327">
    <property type="component" value="Unassembled WGS sequence"/>
</dbReference>
<keyword evidence="3" id="KW-1185">Reference proteome</keyword>
<evidence type="ECO:0000313" key="2">
    <source>
        <dbReference type="EMBL" id="EEX17610.1"/>
    </source>
</evidence>
<dbReference type="SUPFAM" id="SSF49464">
    <property type="entry name" value="Carboxypeptidase regulatory domain-like"/>
    <property type="match status" value="1"/>
</dbReference>
<dbReference type="InterPro" id="IPR037066">
    <property type="entry name" value="Plug_dom_sf"/>
</dbReference>
<dbReference type="Pfam" id="PF13715">
    <property type="entry name" value="CarbopepD_reg_2"/>
    <property type="match status" value="1"/>
</dbReference>